<keyword evidence="6" id="KW-1185">Reference proteome</keyword>
<evidence type="ECO:0000313" key="7">
    <source>
        <dbReference type="Proteomes" id="UP000435112"/>
    </source>
</evidence>
<protein>
    <submittedName>
        <fullName evidence="4">Uncharacterized protein</fullName>
    </submittedName>
</protein>
<sequence>MEMGAHITAAAHAPSIRSASQTLSVTLVGATQAEYRENCSAGAVRRRRPPPALGKQSKLARPTSRRKCEPSVDASRQLQHAIGSLLVASLKAFSAVCEEDVNARAGSGLTMLRSALKTVRRVTELGVRR</sequence>
<gene>
    <name evidence="3" type="ORF">PR001_g17303</name>
    <name evidence="2" type="ORF">PR002_g17625</name>
    <name evidence="4" type="ORF">PR003_g18189</name>
</gene>
<evidence type="ECO:0000313" key="6">
    <source>
        <dbReference type="Proteomes" id="UP000434957"/>
    </source>
</evidence>
<dbReference type="EMBL" id="QXFU01001435">
    <property type="protein sequence ID" value="KAE9002462.1"/>
    <property type="molecule type" value="Genomic_DNA"/>
</dbReference>
<name>A0A6A4E8N2_9STRA</name>
<dbReference type="Proteomes" id="UP000435112">
    <property type="component" value="Unassembled WGS sequence"/>
</dbReference>
<organism evidence="4 6">
    <name type="scientific">Phytophthora rubi</name>
    <dbReference type="NCBI Taxonomy" id="129364"/>
    <lineage>
        <taxon>Eukaryota</taxon>
        <taxon>Sar</taxon>
        <taxon>Stramenopiles</taxon>
        <taxon>Oomycota</taxon>
        <taxon>Peronosporomycetes</taxon>
        <taxon>Peronosporales</taxon>
        <taxon>Peronosporaceae</taxon>
        <taxon>Phytophthora</taxon>
    </lineage>
</organism>
<evidence type="ECO:0000256" key="1">
    <source>
        <dbReference type="SAM" id="MobiDB-lite"/>
    </source>
</evidence>
<dbReference type="Proteomes" id="UP000429607">
    <property type="component" value="Unassembled WGS sequence"/>
</dbReference>
<evidence type="ECO:0000313" key="2">
    <source>
        <dbReference type="EMBL" id="KAE9002462.1"/>
    </source>
</evidence>
<evidence type="ECO:0000313" key="3">
    <source>
        <dbReference type="EMBL" id="KAE9006021.1"/>
    </source>
</evidence>
<dbReference type="Proteomes" id="UP000434957">
    <property type="component" value="Unassembled WGS sequence"/>
</dbReference>
<dbReference type="EMBL" id="QXFT01001440">
    <property type="protein sequence ID" value="KAE9318634.1"/>
    <property type="molecule type" value="Genomic_DNA"/>
</dbReference>
<evidence type="ECO:0000313" key="4">
    <source>
        <dbReference type="EMBL" id="KAE9318634.1"/>
    </source>
</evidence>
<feature type="region of interest" description="Disordered" evidence="1">
    <location>
        <begin position="39"/>
        <end position="72"/>
    </location>
</feature>
<proteinExistence type="predicted"/>
<comment type="caution">
    <text evidence="4">The sequence shown here is derived from an EMBL/GenBank/DDBJ whole genome shotgun (WGS) entry which is preliminary data.</text>
</comment>
<dbReference type="EMBL" id="QXFV01001431">
    <property type="protein sequence ID" value="KAE9006021.1"/>
    <property type="molecule type" value="Genomic_DNA"/>
</dbReference>
<dbReference type="AlphaFoldDB" id="A0A6A4E8N2"/>
<reference evidence="4 6" key="1">
    <citation type="submission" date="2018-08" db="EMBL/GenBank/DDBJ databases">
        <title>Genomic investigation of the strawberry pathogen Phytophthora fragariae indicates pathogenicity is determined by transcriptional variation in three key races.</title>
        <authorList>
            <person name="Adams T.M."/>
            <person name="Armitage A.D."/>
            <person name="Sobczyk M.K."/>
            <person name="Bates H.J."/>
            <person name="Dunwell J.M."/>
            <person name="Nellist C.F."/>
            <person name="Harrison R.J."/>
        </authorList>
    </citation>
    <scope>NUCLEOTIDE SEQUENCE [LARGE SCALE GENOMIC DNA]</scope>
    <source>
        <strain evidence="3 5">SCRP249</strain>
        <strain evidence="2 7">SCRP324</strain>
        <strain evidence="4 6">SCRP333</strain>
    </source>
</reference>
<evidence type="ECO:0000313" key="5">
    <source>
        <dbReference type="Proteomes" id="UP000429607"/>
    </source>
</evidence>
<accession>A0A6A4E8N2</accession>